<proteinExistence type="predicted"/>
<evidence type="ECO:0000313" key="3">
    <source>
        <dbReference type="Proteomes" id="UP000594638"/>
    </source>
</evidence>
<protein>
    <submittedName>
        <fullName evidence="2">Uncharacterized protein</fullName>
    </submittedName>
</protein>
<accession>A0A8S0RRA0</accession>
<feature type="compositionally biased region" description="Polar residues" evidence="1">
    <location>
        <begin position="125"/>
        <end position="134"/>
    </location>
</feature>
<evidence type="ECO:0000256" key="1">
    <source>
        <dbReference type="SAM" id="MobiDB-lite"/>
    </source>
</evidence>
<keyword evidence="3" id="KW-1185">Reference proteome</keyword>
<feature type="compositionally biased region" description="Basic and acidic residues" evidence="1">
    <location>
        <begin position="179"/>
        <end position="193"/>
    </location>
</feature>
<dbReference type="Proteomes" id="UP000594638">
    <property type="component" value="Unassembled WGS sequence"/>
</dbReference>
<evidence type="ECO:0000313" key="2">
    <source>
        <dbReference type="EMBL" id="CAA2982452.1"/>
    </source>
</evidence>
<sequence length="209" mass="22841">MNAPCRTDGVRIPYSRRYTVASPHVPTKQPQVCTYEVLSEIGHVSGSELVKECHDFLADRHENSHSIVYTMHFSKTYSCMTTLRPTDAEAEQPYFSTLVSYDDPPVPVFDDIARTIIVLQFNTSHADSGNGRQSTRQDSDDGVAHGGSGEDETSRDDDGDGQSGSDRDSDDTEDTIEGTGDRSSDGEDTRRGETSTSSTPQALRVTSPV</sequence>
<comment type="caution">
    <text evidence="2">The sequence shown here is derived from an EMBL/GenBank/DDBJ whole genome shotgun (WGS) entry which is preliminary data.</text>
</comment>
<dbReference type="AlphaFoldDB" id="A0A8S0RRA0"/>
<organism evidence="2 3">
    <name type="scientific">Olea europaea subsp. europaea</name>
    <dbReference type="NCBI Taxonomy" id="158383"/>
    <lineage>
        <taxon>Eukaryota</taxon>
        <taxon>Viridiplantae</taxon>
        <taxon>Streptophyta</taxon>
        <taxon>Embryophyta</taxon>
        <taxon>Tracheophyta</taxon>
        <taxon>Spermatophyta</taxon>
        <taxon>Magnoliopsida</taxon>
        <taxon>eudicotyledons</taxon>
        <taxon>Gunneridae</taxon>
        <taxon>Pentapetalae</taxon>
        <taxon>asterids</taxon>
        <taxon>lamiids</taxon>
        <taxon>Lamiales</taxon>
        <taxon>Oleaceae</taxon>
        <taxon>Oleeae</taxon>
        <taxon>Olea</taxon>
    </lineage>
</organism>
<feature type="region of interest" description="Disordered" evidence="1">
    <location>
        <begin position="125"/>
        <end position="209"/>
    </location>
</feature>
<gene>
    <name evidence="2" type="ORF">OLEA9_A075846</name>
</gene>
<dbReference type="EMBL" id="CACTIH010003696">
    <property type="protein sequence ID" value="CAA2982452.1"/>
    <property type="molecule type" value="Genomic_DNA"/>
</dbReference>
<reference evidence="2 3" key="1">
    <citation type="submission" date="2019-12" db="EMBL/GenBank/DDBJ databases">
        <authorList>
            <person name="Alioto T."/>
            <person name="Alioto T."/>
            <person name="Gomez Garrido J."/>
        </authorList>
    </citation>
    <scope>NUCLEOTIDE SEQUENCE [LARGE SCALE GENOMIC DNA]</scope>
</reference>
<name>A0A8S0RRA0_OLEEU</name>
<feature type="compositionally biased region" description="Acidic residues" evidence="1">
    <location>
        <begin position="149"/>
        <end position="160"/>
    </location>
</feature>
<dbReference type="Gramene" id="OE9A075846T1">
    <property type="protein sequence ID" value="OE9A075846C1"/>
    <property type="gene ID" value="OE9A075846"/>
</dbReference>